<dbReference type="EMBL" id="REGN01001646">
    <property type="protein sequence ID" value="RNA33401.1"/>
    <property type="molecule type" value="Genomic_DNA"/>
</dbReference>
<dbReference type="OrthoDB" id="68076at2759"/>
<dbReference type="STRING" id="10195.A0A3M7SC83"/>
<accession>A0A3M7SC83</accession>
<name>A0A3M7SC83_BRAPC</name>
<evidence type="ECO:0000256" key="1">
    <source>
        <dbReference type="SAM" id="MobiDB-lite"/>
    </source>
</evidence>
<dbReference type="AlphaFoldDB" id="A0A3M7SC83"/>
<evidence type="ECO:0000259" key="2">
    <source>
        <dbReference type="Pfam" id="PF08729"/>
    </source>
</evidence>
<organism evidence="3 4">
    <name type="scientific">Brachionus plicatilis</name>
    <name type="common">Marine rotifer</name>
    <name type="synonym">Brachionus muelleri</name>
    <dbReference type="NCBI Taxonomy" id="10195"/>
    <lineage>
        <taxon>Eukaryota</taxon>
        <taxon>Metazoa</taxon>
        <taxon>Spiralia</taxon>
        <taxon>Gnathifera</taxon>
        <taxon>Rotifera</taxon>
        <taxon>Eurotatoria</taxon>
        <taxon>Monogononta</taxon>
        <taxon>Pseudotrocha</taxon>
        <taxon>Ploima</taxon>
        <taxon>Brachionidae</taxon>
        <taxon>Brachionus</taxon>
    </lineage>
</organism>
<evidence type="ECO:0000313" key="3">
    <source>
        <dbReference type="EMBL" id="RNA33401.1"/>
    </source>
</evidence>
<reference evidence="3 4" key="1">
    <citation type="journal article" date="2018" name="Sci. Rep.">
        <title>Genomic signatures of local adaptation to the degree of environmental predictability in rotifers.</title>
        <authorList>
            <person name="Franch-Gras L."/>
            <person name="Hahn C."/>
            <person name="Garcia-Roger E.M."/>
            <person name="Carmona M.J."/>
            <person name="Serra M."/>
            <person name="Gomez A."/>
        </authorList>
    </citation>
    <scope>NUCLEOTIDE SEQUENCE [LARGE SCALE GENOMIC DNA]</scope>
    <source>
        <strain evidence="3">HYR1</strain>
    </source>
</reference>
<proteinExistence type="predicted"/>
<feature type="region of interest" description="Disordered" evidence="1">
    <location>
        <begin position="137"/>
        <end position="170"/>
    </location>
</feature>
<dbReference type="Pfam" id="PF08729">
    <property type="entry name" value="HUN"/>
    <property type="match status" value="1"/>
</dbReference>
<feature type="compositionally biased region" description="Acidic residues" evidence="1">
    <location>
        <begin position="247"/>
        <end position="298"/>
    </location>
</feature>
<feature type="compositionally biased region" description="Basic and acidic residues" evidence="1">
    <location>
        <begin position="236"/>
        <end position="246"/>
    </location>
</feature>
<feature type="domain" description="Hpc2-related" evidence="2">
    <location>
        <begin position="181"/>
        <end position="227"/>
    </location>
</feature>
<evidence type="ECO:0000313" key="4">
    <source>
        <dbReference type="Proteomes" id="UP000276133"/>
    </source>
</evidence>
<dbReference type="Proteomes" id="UP000276133">
    <property type="component" value="Unassembled WGS sequence"/>
</dbReference>
<protein>
    <submittedName>
        <fullName evidence="3">Ubinuclein-1 isoform X1</fullName>
    </submittedName>
</protein>
<keyword evidence="4" id="KW-1185">Reference proteome</keyword>
<comment type="caution">
    <text evidence="3">The sequence shown here is derived from an EMBL/GenBank/DDBJ whole genome shotgun (WGS) entry which is preliminary data.</text>
</comment>
<feature type="compositionally biased region" description="Acidic residues" evidence="1">
    <location>
        <begin position="138"/>
        <end position="154"/>
    </location>
</feature>
<feature type="region of interest" description="Disordered" evidence="1">
    <location>
        <begin position="355"/>
        <end position="381"/>
    </location>
</feature>
<feature type="compositionally biased region" description="Low complexity" evidence="1">
    <location>
        <begin position="306"/>
        <end position="317"/>
    </location>
</feature>
<gene>
    <name evidence="3" type="ORF">BpHYR1_036522</name>
</gene>
<sequence>MQMNDIQKKAPNNVTFSSLMTGKQSTGMEQLNLPIDTNKKKNQIDFPSIRFELKLERPSSDKFSEFNYNKLCLRTFKAMKRIEKKPQGDEDSSIPRLATISKKDLSIIDGVFQIEKKKVKELLATFRNKIILSKEMDREEGDESNELEDEEDTNASEIVQNSKSKKKASKGLNGVDLNKFRYADFGHLGKGYDESDSFIDNSDAQDVHIPKNLVPKRGGFYINREKLKLATIDEVKKSKKSTKMEEVSEQSGDESENSDETSGTEDSDDEESEEETSSSDDEMDEDDEESESEEEDEEIGKKCTIENELASSNSESAKATVSESFKKIKKVVEDEEEEIKTDIIRDENSDLSKNKENKIVNPMDPISINSKKRKNETQSTEFTNPVDKVQAKITHSNGDFDEMQANTFKKFKALEIKEKILTKIQKNHKFSSKTYRFNVSHNPFLTYWHLYKRALKYLMVAQSHLQNGVIDILARNADHEYELCFGQKSVGWAWHSIFGGFYEFLGVFKRKIQHQKNFFIALNLLKGERAISKQLALIGYLEILTLELDRLANEESEKVPLCLFWKQQRSLAI</sequence>
<dbReference type="InterPro" id="IPR014840">
    <property type="entry name" value="HRD"/>
</dbReference>
<feature type="region of interest" description="Disordered" evidence="1">
    <location>
        <begin position="236"/>
        <end position="324"/>
    </location>
</feature>